<dbReference type="EMBL" id="JACGCI010000003">
    <property type="protein sequence ID" value="KAF6764833.1"/>
    <property type="molecule type" value="Genomic_DNA"/>
</dbReference>
<dbReference type="SUPFAM" id="SSF54928">
    <property type="entry name" value="RNA-binding domain, RBD"/>
    <property type="match status" value="1"/>
</dbReference>
<proteinExistence type="predicted"/>
<gene>
    <name evidence="1" type="ORF">DFP72DRAFT_1120590</name>
</gene>
<organism evidence="1 2">
    <name type="scientific">Ephemerocybe angulata</name>
    <dbReference type="NCBI Taxonomy" id="980116"/>
    <lineage>
        <taxon>Eukaryota</taxon>
        <taxon>Fungi</taxon>
        <taxon>Dikarya</taxon>
        <taxon>Basidiomycota</taxon>
        <taxon>Agaricomycotina</taxon>
        <taxon>Agaricomycetes</taxon>
        <taxon>Agaricomycetidae</taxon>
        <taxon>Agaricales</taxon>
        <taxon>Agaricineae</taxon>
        <taxon>Psathyrellaceae</taxon>
        <taxon>Ephemerocybe</taxon>
    </lineage>
</organism>
<name>A0A8H6IG41_9AGAR</name>
<evidence type="ECO:0000313" key="1">
    <source>
        <dbReference type="EMBL" id="KAF6764833.1"/>
    </source>
</evidence>
<dbReference type="OrthoDB" id="5541797at2759"/>
<keyword evidence="2" id="KW-1185">Reference proteome</keyword>
<reference evidence="1 2" key="1">
    <citation type="submission" date="2020-07" db="EMBL/GenBank/DDBJ databases">
        <title>Comparative genomics of pyrophilous fungi reveals a link between fire events and developmental genes.</title>
        <authorList>
            <consortium name="DOE Joint Genome Institute"/>
            <person name="Steindorff A.S."/>
            <person name="Carver A."/>
            <person name="Calhoun S."/>
            <person name="Stillman K."/>
            <person name="Liu H."/>
            <person name="Lipzen A."/>
            <person name="Pangilinan J."/>
            <person name="Labutti K."/>
            <person name="Bruns T.D."/>
            <person name="Grigoriev I.V."/>
        </authorList>
    </citation>
    <scope>NUCLEOTIDE SEQUENCE [LARGE SCALE GENOMIC DNA]</scope>
    <source>
        <strain evidence="1 2">CBS 144469</strain>
    </source>
</reference>
<dbReference type="GO" id="GO:0003676">
    <property type="term" value="F:nucleic acid binding"/>
    <property type="evidence" value="ECO:0007669"/>
    <property type="project" value="InterPro"/>
</dbReference>
<dbReference type="AlphaFoldDB" id="A0A8H6IG41"/>
<evidence type="ECO:0000313" key="2">
    <source>
        <dbReference type="Proteomes" id="UP000521943"/>
    </source>
</evidence>
<sequence>MNLNFRPLNASLRKKTQHLLIQYLPPFTTPQDLKYALVKHNVPGIKNIAPIYKRFRPADAALVTLASPNHLQEAMQRLRRFEITGLEASPEPIIPPEEWLVVKRNRGHQGRKEASERGIMDGTGPWAGLGGSKLAEKAVVLTGFPGTAPVAMVEEFLEGYGVSESKGEKMVYKIPLPPHANTIFSKFLVVMNTGEDAQQVFRELNQKQLPSRKQHLIQAQLIY</sequence>
<protein>
    <recommendedName>
        <fullName evidence="3">RRM domain-containing protein</fullName>
    </recommendedName>
</protein>
<dbReference type="InterPro" id="IPR035979">
    <property type="entry name" value="RBD_domain_sf"/>
</dbReference>
<evidence type="ECO:0008006" key="3">
    <source>
        <dbReference type="Google" id="ProtNLM"/>
    </source>
</evidence>
<dbReference type="Proteomes" id="UP000521943">
    <property type="component" value="Unassembled WGS sequence"/>
</dbReference>
<accession>A0A8H6IG41</accession>
<comment type="caution">
    <text evidence="1">The sequence shown here is derived from an EMBL/GenBank/DDBJ whole genome shotgun (WGS) entry which is preliminary data.</text>
</comment>